<comment type="caution">
    <text evidence="3">The sequence shown here is derived from an EMBL/GenBank/DDBJ whole genome shotgun (WGS) entry which is preliminary data.</text>
</comment>
<feature type="domain" description="BCNT-C" evidence="2">
    <location>
        <begin position="319"/>
        <end position="400"/>
    </location>
</feature>
<evidence type="ECO:0000313" key="4">
    <source>
        <dbReference type="Proteomes" id="UP001054857"/>
    </source>
</evidence>
<dbReference type="Proteomes" id="UP001054857">
    <property type="component" value="Unassembled WGS sequence"/>
</dbReference>
<proteinExistence type="predicted"/>
<sequence length="405" mass="41470">MAGFLNAALPSDDEEDDDYNPVADDTAEREDLPQAAGPKRGASKKRRRGVAIAAEGDGNDGEGGGDDDGAEGAEDEDEDEEDEETRAARDPKFAAKRAKVASLWEQVNARAAANGTGVAARLPSATVNLAALCRSGASGGKKAAKPANPDAIWMRSLGLLPKKQPTAAAPAAAAHPPSTKPKPAEDHPLLHPSGTAPTAGEPPSTSGGPGIPGPSSPAAAAAAVAEAAGPSTSAPAAAAAPPAAAAGGPTAEEKRALAAAALAAARDAGAAGSRVGKVAVTEVRRFAGKDVQVTLHVDKDSREAQRAAARAAAPPPPPASASSGLDAVLAEIDKKKKVSVLDKTKADWSEYKAANTEVDEELEMYKKSGEQYLDKQNFLKRAELREYEKERDTRLASDVRTRGRL</sequence>
<feature type="compositionally biased region" description="Acidic residues" evidence="1">
    <location>
        <begin position="57"/>
        <end position="84"/>
    </location>
</feature>
<dbReference type="Pfam" id="PF07572">
    <property type="entry name" value="BCNT"/>
    <property type="match status" value="1"/>
</dbReference>
<feature type="region of interest" description="Disordered" evidence="1">
    <location>
        <begin position="297"/>
        <end position="326"/>
    </location>
</feature>
<accession>A0AAD3HL76</accession>
<reference evidence="3 4" key="1">
    <citation type="journal article" date="2021" name="Sci. Rep.">
        <title>Genome sequencing of the multicellular alga Astrephomene provides insights into convergent evolution of germ-soma differentiation.</title>
        <authorList>
            <person name="Yamashita S."/>
            <person name="Yamamoto K."/>
            <person name="Matsuzaki R."/>
            <person name="Suzuki S."/>
            <person name="Yamaguchi H."/>
            <person name="Hirooka S."/>
            <person name="Minakuchi Y."/>
            <person name="Miyagishima S."/>
            <person name="Kawachi M."/>
            <person name="Toyoda A."/>
            <person name="Nozaki H."/>
        </authorList>
    </citation>
    <scope>NUCLEOTIDE SEQUENCE [LARGE SCALE GENOMIC DNA]</scope>
    <source>
        <strain evidence="3 4">NIES-4017</strain>
    </source>
</reference>
<dbReference type="InterPro" id="IPR011421">
    <property type="entry name" value="BCNT-C"/>
</dbReference>
<organism evidence="3 4">
    <name type="scientific">Astrephomene gubernaculifera</name>
    <dbReference type="NCBI Taxonomy" id="47775"/>
    <lineage>
        <taxon>Eukaryota</taxon>
        <taxon>Viridiplantae</taxon>
        <taxon>Chlorophyta</taxon>
        <taxon>core chlorophytes</taxon>
        <taxon>Chlorophyceae</taxon>
        <taxon>CS clade</taxon>
        <taxon>Chlamydomonadales</taxon>
        <taxon>Astrephomenaceae</taxon>
        <taxon>Astrephomene</taxon>
    </lineage>
</organism>
<dbReference type="PROSITE" id="PS51279">
    <property type="entry name" value="BCNT_C"/>
    <property type="match status" value="1"/>
</dbReference>
<evidence type="ECO:0000313" key="3">
    <source>
        <dbReference type="EMBL" id="GFR44435.1"/>
    </source>
</evidence>
<evidence type="ECO:0000256" key="1">
    <source>
        <dbReference type="SAM" id="MobiDB-lite"/>
    </source>
</evidence>
<feature type="compositionally biased region" description="Low complexity" evidence="1">
    <location>
        <begin position="197"/>
        <end position="206"/>
    </location>
</feature>
<protein>
    <recommendedName>
        <fullName evidence="2">BCNT-C domain-containing protein</fullName>
    </recommendedName>
</protein>
<dbReference type="AlphaFoldDB" id="A0AAD3HL76"/>
<feature type="region of interest" description="Disordered" evidence="1">
    <location>
        <begin position="155"/>
        <end position="256"/>
    </location>
</feature>
<keyword evidence="4" id="KW-1185">Reference proteome</keyword>
<dbReference type="PANTHER" id="PTHR48295">
    <property type="entry name" value="CRANIOFACIAL DEVELOPMENT PROTEIN 1"/>
    <property type="match status" value="1"/>
</dbReference>
<feature type="compositionally biased region" description="Low complexity" evidence="1">
    <location>
        <begin position="161"/>
        <end position="177"/>
    </location>
</feature>
<dbReference type="InterPro" id="IPR027124">
    <property type="entry name" value="Swc5/CFDP1/2"/>
</dbReference>
<evidence type="ECO:0000259" key="2">
    <source>
        <dbReference type="PROSITE" id="PS51279"/>
    </source>
</evidence>
<feature type="region of interest" description="Disordered" evidence="1">
    <location>
        <begin position="1"/>
        <end position="94"/>
    </location>
</feature>
<name>A0AAD3HL76_9CHLO</name>
<feature type="compositionally biased region" description="Low complexity" evidence="1">
    <location>
        <begin position="216"/>
        <end position="250"/>
    </location>
</feature>
<dbReference type="EMBL" id="BMAR01000007">
    <property type="protein sequence ID" value="GFR44435.1"/>
    <property type="molecule type" value="Genomic_DNA"/>
</dbReference>
<dbReference type="PANTHER" id="PTHR48295:SF1">
    <property type="entry name" value="SWR1-COMPLEX PROTEIN 5"/>
    <property type="match status" value="1"/>
</dbReference>
<gene>
    <name evidence="3" type="ORF">Agub_g5674</name>
</gene>